<reference evidence="2" key="1">
    <citation type="submission" date="2014-11" db="EMBL/GenBank/DDBJ databases">
        <authorList>
            <person name="Amaro Gonzalez C."/>
        </authorList>
    </citation>
    <scope>NUCLEOTIDE SEQUENCE</scope>
</reference>
<feature type="transmembrane region" description="Helical" evidence="1">
    <location>
        <begin position="30"/>
        <end position="53"/>
    </location>
</feature>
<accession>A0A0E9RPZ8</accession>
<keyword evidence="1" id="KW-0812">Transmembrane</keyword>
<sequence>MAGRCSRWINTTVNTQDTWWKWPFMSDHSLLFPLPIYVQICFTYINIIINILICR</sequence>
<keyword evidence="1" id="KW-1133">Transmembrane helix</keyword>
<evidence type="ECO:0000256" key="1">
    <source>
        <dbReference type="SAM" id="Phobius"/>
    </source>
</evidence>
<reference evidence="2" key="2">
    <citation type="journal article" date="2015" name="Fish Shellfish Immunol.">
        <title>Early steps in the European eel (Anguilla anguilla)-Vibrio vulnificus interaction in the gills: Role of the RtxA13 toxin.</title>
        <authorList>
            <person name="Callol A."/>
            <person name="Pajuelo D."/>
            <person name="Ebbesson L."/>
            <person name="Teles M."/>
            <person name="MacKenzie S."/>
            <person name="Amaro C."/>
        </authorList>
    </citation>
    <scope>NUCLEOTIDE SEQUENCE</scope>
</reference>
<proteinExistence type="predicted"/>
<dbReference type="AlphaFoldDB" id="A0A0E9RPZ8"/>
<dbReference type="EMBL" id="GBXM01077383">
    <property type="protein sequence ID" value="JAH31194.1"/>
    <property type="molecule type" value="Transcribed_RNA"/>
</dbReference>
<name>A0A0E9RPZ8_ANGAN</name>
<evidence type="ECO:0000313" key="2">
    <source>
        <dbReference type="EMBL" id="JAH31194.1"/>
    </source>
</evidence>
<organism evidence="2">
    <name type="scientific">Anguilla anguilla</name>
    <name type="common">European freshwater eel</name>
    <name type="synonym">Muraena anguilla</name>
    <dbReference type="NCBI Taxonomy" id="7936"/>
    <lineage>
        <taxon>Eukaryota</taxon>
        <taxon>Metazoa</taxon>
        <taxon>Chordata</taxon>
        <taxon>Craniata</taxon>
        <taxon>Vertebrata</taxon>
        <taxon>Euteleostomi</taxon>
        <taxon>Actinopterygii</taxon>
        <taxon>Neopterygii</taxon>
        <taxon>Teleostei</taxon>
        <taxon>Anguilliformes</taxon>
        <taxon>Anguillidae</taxon>
        <taxon>Anguilla</taxon>
    </lineage>
</organism>
<keyword evidence="1" id="KW-0472">Membrane</keyword>
<protein>
    <submittedName>
        <fullName evidence="2">Uncharacterized protein</fullName>
    </submittedName>
</protein>